<accession>A0A1G4G524</accession>
<organism evidence="7 8">
    <name type="scientific">Petrimonas mucosa</name>
    <dbReference type="NCBI Taxonomy" id="1642646"/>
    <lineage>
        <taxon>Bacteria</taxon>
        <taxon>Pseudomonadati</taxon>
        <taxon>Bacteroidota</taxon>
        <taxon>Bacteroidia</taxon>
        <taxon>Bacteroidales</taxon>
        <taxon>Dysgonomonadaceae</taxon>
        <taxon>Petrimonas</taxon>
    </lineage>
</organism>
<comment type="pathway">
    <text evidence="2 5">Amino-acid biosynthesis; L-arginine biosynthesis; L-arginine from L-ornithine and carbamoyl phosphate: step 3/3.</text>
</comment>
<evidence type="ECO:0000256" key="4">
    <source>
        <dbReference type="ARBA" id="ARBA00022571"/>
    </source>
</evidence>
<evidence type="ECO:0000313" key="8">
    <source>
        <dbReference type="Proteomes" id="UP000178485"/>
    </source>
</evidence>
<evidence type="ECO:0000259" key="6">
    <source>
        <dbReference type="Pfam" id="PF00206"/>
    </source>
</evidence>
<dbReference type="UniPathway" id="UPA00068">
    <property type="reaction ID" value="UER00114"/>
</dbReference>
<feature type="domain" description="Fumarate lyase N-terminal" evidence="6">
    <location>
        <begin position="11"/>
        <end position="302"/>
    </location>
</feature>
<dbReference type="Pfam" id="PF00206">
    <property type="entry name" value="Lyase_1"/>
    <property type="match status" value="1"/>
</dbReference>
<dbReference type="PRINTS" id="PR00149">
    <property type="entry name" value="FUMRATELYASE"/>
</dbReference>
<dbReference type="InterPro" id="IPR020557">
    <property type="entry name" value="Fumarate_lyase_CS"/>
</dbReference>
<dbReference type="PRINTS" id="PR00145">
    <property type="entry name" value="ARGSUCLYASE"/>
</dbReference>
<dbReference type="GO" id="GO:0005829">
    <property type="term" value="C:cytosol"/>
    <property type="evidence" value="ECO:0007669"/>
    <property type="project" value="TreeGrafter"/>
</dbReference>
<dbReference type="InterPro" id="IPR009049">
    <property type="entry name" value="Argininosuccinate_lyase"/>
</dbReference>
<gene>
    <name evidence="5 7" type="primary">argH</name>
    <name evidence="7" type="ORF">ING2E5A_0731</name>
</gene>
<reference evidence="7 8" key="1">
    <citation type="submission" date="2016-08" db="EMBL/GenBank/DDBJ databases">
        <authorList>
            <person name="Seilhamer J.J."/>
        </authorList>
    </citation>
    <scope>NUCLEOTIDE SEQUENCE [LARGE SCALE GENOMIC DNA]</scope>
    <source>
        <strain evidence="7">ING2-E5A</strain>
    </source>
</reference>
<dbReference type="STRING" id="1642646.ING2E5A_0731"/>
<name>A0A1G4G524_9BACT</name>
<dbReference type="InterPro" id="IPR000362">
    <property type="entry name" value="Fumarate_lyase_fam"/>
</dbReference>
<keyword evidence="5" id="KW-0963">Cytoplasm</keyword>
<protein>
    <recommendedName>
        <fullName evidence="3 5">Argininosuccinate lyase</fullName>
        <shortName evidence="5">ASAL</shortName>
        <ecNumber evidence="3 5">4.3.2.1</ecNumber>
    </recommendedName>
    <alternativeName>
        <fullName evidence="5">Arginosuccinase</fullName>
    </alternativeName>
</protein>
<comment type="subcellular location">
    <subcellularLocation>
        <location evidence="5">Cytoplasm</location>
    </subcellularLocation>
</comment>
<dbReference type="CDD" id="cd01359">
    <property type="entry name" value="Argininosuccinate_lyase"/>
    <property type="match status" value="1"/>
</dbReference>
<evidence type="ECO:0000256" key="1">
    <source>
        <dbReference type="ARBA" id="ARBA00000985"/>
    </source>
</evidence>
<keyword evidence="5" id="KW-0028">Amino-acid biosynthesis</keyword>
<dbReference type="AlphaFoldDB" id="A0A1G4G524"/>
<dbReference type="HAMAP" id="MF_00006">
    <property type="entry name" value="Arg_succ_lyase"/>
    <property type="match status" value="1"/>
</dbReference>
<evidence type="ECO:0000256" key="2">
    <source>
        <dbReference type="ARBA" id="ARBA00004941"/>
    </source>
</evidence>
<dbReference type="EC" id="4.3.2.1" evidence="3 5"/>
<dbReference type="Proteomes" id="UP000178485">
    <property type="component" value="Chromosome i"/>
</dbReference>
<proteinExistence type="inferred from homology"/>
<dbReference type="PANTHER" id="PTHR43814">
    <property type="entry name" value="ARGININOSUCCINATE LYASE"/>
    <property type="match status" value="1"/>
</dbReference>
<dbReference type="Gene3D" id="1.10.275.10">
    <property type="entry name" value="Fumarase/aspartase (N-terminal domain)"/>
    <property type="match status" value="1"/>
</dbReference>
<keyword evidence="5 7" id="KW-0456">Lyase</keyword>
<sequence>MAKIWNKGFDADKSVEKFTVGRDREFDLRLAKYDIIGSMAHIKMLVKIGLLEEAEEKKLRSELQRILSDVEEGNFTLSDDAEDIHSQIEAMLTETLGESGKKIHSGRSRNDQVLVDLKLFFKDEIRKIKTEALELFDLLQTLSEQYRSVLLPGYTHGQIAMPSSFGLWFGAYAETLVDDMHTLVAAWRVANQNPLGSAAGYGSSFPLDREMTTQELDFETLSYNSVAAQMGRGKSERILAFSIASFAATLNKLAADNCMYLSGNYGFISYPDKLTTGSSIMPHKKNPDVWELIRAHSNRLQGLPNEIALMTTNLPHGYHRDFQLLKENLFPALETLHTLFEMTHFMLSHISVNNNILEDEKYRYLFTVEKVNELVLRGVPFREAYQQVGREVQEGTFSFEPVLNHTHAGSIGNLCTDAIRTKMVKAAGGIG</sequence>
<dbReference type="GO" id="GO:0042450">
    <property type="term" value="P:L-arginine biosynthetic process via ornithine"/>
    <property type="evidence" value="ECO:0007669"/>
    <property type="project" value="UniProtKB-UniRule"/>
</dbReference>
<keyword evidence="8" id="KW-1185">Reference proteome</keyword>
<dbReference type="GO" id="GO:0004056">
    <property type="term" value="F:argininosuccinate lyase activity"/>
    <property type="evidence" value="ECO:0007669"/>
    <property type="project" value="UniProtKB-UniRule"/>
</dbReference>
<dbReference type="InterPro" id="IPR008948">
    <property type="entry name" value="L-Aspartase-like"/>
</dbReference>
<comment type="catalytic activity">
    <reaction evidence="1 5">
        <text>2-(N(omega)-L-arginino)succinate = fumarate + L-arginine</text>
        <dbReference type="Rhea" id="RHEA:24020"/>
        <dbReference type="ChEBI" id="CHEBI:29806"/>
        <dbReference type="ChEBI" id="CHEBI:32682"/>
        <dbReference type="ChEBI" id="CHEBI:57472"/>
        <dbReference type="EC" id="4.3.2.1"/>
    </reaction>
</comment>
<dbReference type="InterPro" id="IPR024083">
    <property type="entry name" value="Fumarase/histidase_N"/>
</dbReference>
<dbReference type="Gene3D" id="1.20.200.10">
    <property type="entry name" value="Fumarase/aspartase (Central domain)"/>
    <property type="match status" value="1"/>
</dbReference>
<dbReference type="PROSITE" id="PS00163">
    <property type="entry name" value="FUMARATE_LYASES"/>
    <property type="match status" value="1"/>
</dbReference>
<comment type="similarity">
    <text evidence="5">Belongs to the lyase 1 family. Argininosuccinate lyase subfamily.</text>
</comment>
<dbReference type="EMBL" id="LT608328">
    <property type="protein sequence ID" value="SCM56121.1"/>
    <property type="molecule type" value="Genomic_DNA"/>
</dbReference>
<evidence type="ECO:0000256" key="5">
    <source>
        <dbReference type="HAMAP-Rule" id="MF_00006"/>
    </source>
</evidence>
<dbReference type="RefSeq" id="WP_071136209.1">
    <property type="nucleotide sequence ID" value="NZ_DUQN01000136.1"/>
</dbReference>
<dbReference type="NCBIfam" id="TIGR00838">
    <property type="entry name" value="argH"/>
    <property type="match status" value="1"/>
</dbReference>
<keyword evidence="4 5" id="KW-0055">Arginine biosynthesis</keyword>
<dbReference type="InterPro" id="IPR022761">
    <property type="entry name" value="Fumarate_lyase_N"/>
</dbReference>
<dbReference type="PANTHER" id="PTHR43814:SF1">
    <property type="entry name" value="ARGININOSUCCINATE LYASE"/>
    <property type="match status" value="1"/>
</dbReference>
<dbReference type="KEGG" id="pmuc:ING2E5A_0731"/>
<evidence type="ECO:0000256" key="3">
    <source>
        <dbReference type="ARBA" id="ARBA00012338"/>
    </source>
</evidence>
<dbReference type="SUPFAM" id="SSF48557">
    <property type="entry name" value="L-aspartase-like"/>
    <property type="match status" value="1"/>
</dbReference>
<dbReference type="Gene3D" id="1.10.40.30">
    <property type="entry name" value="Fumarase/aspartase (C-terminal domain)"/>
    <property type="match status" value="1"/>
</dbReference>
<evidence type="ECO:0000313" key="7">
    <source>
        <dbReference type="EMBL" id="SCM56121.1"/>
    </source>
</evidence>